<reference evidence="6" key="3">
    <citation type="submission" date="2025-09" db="UniProtKB">
        <authorList>
            <consortium name="Ensembl"/>
        </authorList>
    </citation>
    <scope>IDENTIFICATION</scope>
</reference>
<keyword evidence="7" id="KW-1185">Reference proteome</keyword>
<dbReference type="InParanoid" id="G1LB10"/>
<evidence type="ECO:0000256" key="2">
    <source>
        <dbReference type="ARBA" id="ARBA00022980"/>
    </source>
</evidence>
<dbReference type="Gene3D" id="3.30.420.100">
    <property type="match status" value="1"/>
</dbReference>
<dbReference type="PRINTS" id="PR00058">
    <property type="entry name" value="RIBOSOMALL5"/>
</dbReference>
<dbReference type="GO" id="GO:0000027">
    <property type="term" value="P:ribosomal large subunit assembly"/>
    <property type="evidence" value="ECO:0007669"/>
    <property type="project" value="TreeGrafter"/>
</dbReference>
<name>G1LB10_AILME</name>
<evidence type="ECO:0000256" key="3">
    <source>
        <dbReference type="ARBA" id="ARBA00023274"/>
    </source>
</evidence>
<evidence type="ECO:0000313" key="7">
    <source>
        <dbReference type="Proteomes" id="UP000008912"/>
    </source>
</evidence>
<dbReference type="Ensembl" id="ENSAMET00000004248.2">
    <property type="protein sequence ID" value="ENSAMEP00000004083.2"/>
    <property type="gene ID" value="ENSAMEG00000003878.2"/>
</dbReference>
<evidence type="ECO:0000256" key="1">
    <source>
        <dbReference type="ARBA" id="ARBA00007116"/>
    </source>
</evidence>
<keyword evidence="3" id="KW-0687">Ribonucleoprotein</keyword>
<organism evidence="6 7">
    <name type="scientific">Ailuropoda melanoleuca</name>
    <name type="common">Giant panda</name>
    <dbReference type="NCBI Taxonomy" id="9646"/>
    <lineage>
        <taxon>Eukaryota</taxon>
        <taxon>Metazoa</taxon>
        <taxon>Chordata</taxon>
        <taxon>Craniata</taxon>
        <taxon>Vertebrata</taxon>
        <taxon>Euteleostomi</taxon>
        <taxon>Mammalia</taxon>
        <taxon>Eutheria</taxon>
        <taxon>Laurasiatheria</taxon>
        <taxon>Carnivora</taxon>
        <taxon>Caniformia</taxon>
        <taxon>Ursidae</taxon>
        <taxon>Ailuropoda</taxon>
    </lineage>
</organism>
<evidence type="ECO:0000256" key="5">
    <source>
        <dbReference type="ARBA" id="ARBA00035352"/>
    </source>
</evidence>
<keyword evidence="2" id="KW-0689">Ribosomal protein</keyword>
<dbReference type="GO" id="GO:0006412">
    <property type="term" value="P:translation"/>
    <property type="evidence" value="ECO:0007669"/>
    <property type="project" value="InterPro"/>
</dbReference>
<comment type="similarity">
    <text evidence="1">Belongs to the universal ribosomal protein uL18 family.</text>
</comment>
<dbReference type="HOGENOM" id="CLU_056222_1_0_1"/>
<dbReference type="CDD" id="cd00432">
    <property type="entry name" value="Ribosomal_L18_L5e"/>
    <property type="match status" value="1"/>
</dbReference>
<dbReference type="AlphaFoldDB" id="G1LB10"/>
<dbReference type="GO" id="GO:0003735">
    <property type="term" value="F:structural constituent of ribosome"/>
    <property type="evidence" value="ECO:0007669"/>
    <property type="project" value="InterPro"/>
</dbReference>
<dbReference type="InterPro" id="IPR005485">
    <property type="entry name" value="Rbsml_uL18_euk_arch"/>
</dbReference>
<dbReference type="eggNOG" id="KOG0875">
    <property type="taxonomic scope" value="Eukaryota"/>
</dbReference>
<dbReference type="Proteomes" id="UP000008912">
    <property type="component" value="Unassembled WGS sequence"/>
</dbReference>
<reference evidence="6 7" key="1">
    <citation type="journal article" date="2010" name="Nature">
        <title>The sequence and de novo assembly of the giant panda genome.</title>
        <authorList>
            <person name="Li R."/>
            <person name="Fan W."/>
            <person name="Tian G."/>
            <person name="Zhu H."/>
            <person name="He L."/>
            <person name="Cai J."/>
            <person name="Huang Q."/>
            <person name="Cai Q."/>
            <person name="Li B."/>
            <person name="Bai Y."/>
            <person name="Zhang Z."/>
            <person name="Zhang Y."/>
            <person name="Wang W."/>
            <person name="Li J."/>
            <person name="Wei F."/>
            <person name="Li H."/>
            <person name="Jian M."/>
            <person name="Li J."/>
            <person name="Zhang Z."/>
            <person name="Nielsen R."/>
            <person name="Li D."/>
            <person name="Gu W."/>
            <person name="Yang Z."/>
            <person name="Xuan Z."/>
            <person name="Ryder O.A."/>
            <person name="Leung F.C."/>
            <person name="Zhou Y."/>
            <person name="Cao J."/>
            <person name="Sun X."/>
            <person name="Fu Y."/>
            <person name="Fang X."/>
            <person name="Guo X."/>
            <person name="Wang B."/>
            <person name="Hou R."/>
            <person name="Shen F."/>
            <person name="Mu B."/>
            <person name="Ni P."/>
            <person name="Lin R."/>
            <person name="Qian W."/>
            <person name="Wang G."/>
            <person name="Yu C."/>
            <person name="Nie W."/>
            <person name="Wang J."/>
            <person name="Wu Z."/>
            <person name="Liang H."/>
            <person name="Min J."/>
            <person name="Wu Q."/>
            <person name="Cheng S."/>
            <person name="Ruan J."/>
            <person name="Wang M."/>
            <person name="Shi Z."/>
            <person name="Wen M."/>
            <person name="Liu B."/>
            <person name="Ren X."/>
            <person name="Zheng H."/>
            <person name="Dong D."/>
            <person name="Cook K."/>
            <person name="Shan G."/>
            <person name="Zhang H."/>
            <person name="Kosiol C."/>
            <person name="Xie X."/>
            <person name="Lu Z."/>
            <person name="Zheng H."/>
            <person name="Li Y."/>
            <person name="Steiner C.C."/>
            <person name="Lam T.T."/>
            <person name="Lin S."/>
            <person name="Zhang Q."/>
            <person name="Li G."/>
            <person name="Tian J."/>
            <person name="Gong T."/>
            <person name="Liu H."/>
            <person name="Zhang D."/>
            <person name="Fang L."/>
            <person name="Ye C."/>
            <person name="Zhang J."/>
            <person name="Hu W."/>
            <person name="Xu A."/>
            <person name="Ren Y."/>
            <person name="Zhang G."/>
            <person name="Bruford M.W."/>
            <person name="Li Q."/>
            <person name="Ma L."/>
            <person name="Guo Y."/>
            <person name="An N."/>
            <person name="Hu Y."/>
            <person name="Zheng Y."/>
            <person name="Shi Y."/>
            <person name="Li Z."/>
            <person name="Liu Q."/>
            <person name="Chen Y."/>
            <person name="Zhao J."/>
            <person name="Qu N."/>
            <person name="Zhao S."/>
            <person name="Tian F."/>
            <person name="Wang X."/>
            <person name="Wang H."/>
            <person name="Xu L."/>
            <person name="Liu X."/>
            <person name="Vinar T."/>
            <person name="Wang Y."/>
            <person name="Lam T.W."/>
            <person name="Yiu S.M."/>
            <person name="Liu S."/>
            <person name="Zhang H."/>
            <person name="Li D."/>
            <person name="Huang Y."/>
            <person name="Wang X."/>
            <person name="Yang G."/>
            <person name="Jiang Z."/>
            <person name="Wang J."/>
            <person name="Qin N."/>
            <person name="Li L."/>
            <person name="Li J."/>
            <person name="Bolund L."/>
            <person name="Kristiansen K."/>
            <person name="Wong G.K."/>
            <person name="Olson M."/>
            <person name="Zhang X."/>
            <person name="Li S."/>
            <person name="Yang H."/>
            <person name="Wang J."/>
            <person name="Wang J."/>
        </authorList>
    </citation>
    <scope>NUCLEOTIDE SEQUENCE [LARGE SCALE GENOMIC DNA]</scope>
</reference>
<evidence type="ECO:0000256" key="4">
    <source>
        <dbReference type="ARBA" id="ARBA00035197"/>
    </source>
</evidence>
<dbReference type="Pfam" id="PF17144">
    <property type="entry name" value="Ribosomal_L5e"/>
    <property type="match status" value="1"/>
</dbReference>
<dbReference type="InterPro" id="IPR057268">
    <property type="entry name" value="Ribosomal_L18"/>
</dbReference>
<reference evidence="6" key="2">
    <citation type="submission" date="2025-08" db="UniProtKB">
        <authorList>
            <consortium name="Ensembl"/>
        </authorList>
    </citation>
    <scope>IDENTIFICATION</scope>
</reference>
<evidence type="ECO:0000313" key="6">
    <source>
        <dbReference type="Ensembl" id="ENSAMEP00000004083.2"/>
    </source>
</evidence>
<dbReference type="SUPFAM" id="SSF53137">
    <property type="entry name" value="Translational machinery components"/>
    <property type="match status" value="1"/>
</dbReference>
<accession>G1LB10</accession>
<protein>
    <recommendedName>
        <fullName evidence="4">Large ribosomal subunit protein uL18</fullName>
    </recommendedName>
    <alternativeName>
        <fullName evidence="5">60S ribosomal protein L5</fullName>
    </alternativeName>
</protein>
<dbReference type="PANTHER" id="PTHR23410:SF12">
    <property type="entry name" value="LARGE RIBOSOMAL SUBUNIT PROTEIN UL18"/>
    <property type="match status" value="1"/>
</dbReference>
<proteinExistence type="inferred from homology"/>
<dbReference type="PANTHER" id="PTHR23410">
    <property type="entry name" value="RIBOSOMAL PROTEIN L5-RELATED"/>
    <property type="match status" value="1"/>
</dbReference>
<sequence>MGFVKVVKNKAHFKRHWVKSGRGQSKTNNYAWKCWVIKDQSKSSTPKHRMIVRVTNRDITCQTAYARREGDTTVCAAHAHALPKYGVKAGLTNYAARGTVPKWLLPRRKIW</sequence>
<dbReference type="GeneTree" id="ENSGT00950000183210"/>
<dbReference type="STRING" id="9646.ENSAMEP00000004083"/>
<dbReference type="GO" id="GO:0008097">
    <property type="term" value="F:5S rRNA binding"/>
    <property type="evidence" value="ECO:0007669"/>
    <property type="project" value="InterPro"/>
</dbReference>
<dbReference type="GO" id="GO:0022625">
    <property type="term" value="C:cytosolic large ribosomal subunit"/>
    <property type="evidence" value="ECO:0007669"/>
    <property type="project" value="TreeGrafter"/>
</dbReference>